<evidence type="ECO:0000313" key="2">
    <source>
        <dbReference type="Proteomes" id="UP001218638"/>
    </source>
</evidence>
<reference evidence="1" key="1">
    <citation type="submission" date="2023-03" db="EMBL/GenBank/DDBJ databases">
        <title>Lomoglobus Profundus gen. nov., sp. nov., a novel member of the phylum Verrucomicrobia, isolated from deep-marine sediment of South China Sea.</title>
        <authorList>
            <person name="Ahmad T."/>
            <person name="Ishaq S.E."/>
            <person name="Wang F."/>
        </authorList>
    </citation>
    <scope>NUCLEOTIDE SEQUENCE</scope>
    <source>
        <strain evidence="1">LMO-M01</strain>
    </source>
</reference>
<keyword evidence="2" id="KW-1185">Reference proteome</keyword>
<gene>
    <name evidence="1" type="ORF">PXH66_03285</name>
</gene>
<protein>
    <submittedName>
        <fullName evidence="1">Uncharacterized protein</fullName>
    </submittedName>
</protein>
<dbReference type="KEGG" id="slom:PXH66_03285"/>
<evidence type="ECO:0000313" key="1">
    <source>
        <dbReference type="EMBL" id="WED65870.1"/>
    </source>
</evidence>
<name>A0AAF0CPW1_9BACT</name>
<dbReference type="RefSeq" id="WP_330930400.1">
    <property type="nucleotide sequence ID" value="NZ_CP119075.1"/>
</dbReference>
<dbReference type="Proteomes" id="UP001218638">
    <property type="component" value="Chromosome"/>
</dbReference>
<organism evidence="1 2">
    <name type="scientific">Synoicihabitans lomoniglobus</name>
    <dbReference type="NCBI Taxonomy" id="2909285"/>
    <lineage>
        <taxon>Bacteria</taxon>
        <taxon>Pseudomonadati</taxon>
        <taxon>Verrucomicrobiota</taxon>
        <taxon>Opitutia</taxon>
        <taxon>Opitutales</taxon>
        <taxon>Opitutaceae</taxon>
        <taxon>Synoicihabitans</taxon>
    </lineage>
</organism>
<dbReference type="EMBL" id="CP119075">
    <property type="protein sequence ID" value="WED65870.1"/>
    <property type="molecule type" value="Genomic_DNA"/>
</dbReference>
<proteinExistence type="predicted"/>
<dbReference type="AlphaFoldDB" id="A0AAF0CPW1"/>
<accession>A0AAF0CPW1</accession>
<sequence>MILDFKNLPDAPIIIVDKPGDPAVTNALKQLGIPNLFARAVEFDEARLVAAFDNHPTHWLVISHFQGSDQPNGDGLSLYGYPKSTVSRSEMEMKLVELAKEIEADRPLSFFQLPE</sequence>